<dbReference type="EMBL" id="CAUWAG010000007">
    <property type="protein sequence ID" value="CAJ2505107.1"/>
    <property type="molecule type" value="Genomic_DNA"/>
</dbReference>
<organism evidence="2 3">
    <name type="scientific">Anthostomella pinea</name>
    <dbReference type="NCBI Taxonomy" id="933095"/>
    <lineage>
        <taxon>Eukaryota</taxon>
        <taxon>Fungi</taxon>
        <taxon>Dikarya</taxon>
        <taxon>Ascomycota</taxon>
        <taxon>Pezizomycotina</taxon>
        <taxon>Sordariomycetes</taxon>
        <taxon>Xylariomycetidae</taxon>
        <taxon>Xylariales</taxon>
        <taxon>Xylariaceae</taxon>
        <taxon>Anthostomella</taxon>
    </lineage>
</organism>
<proteinExistence type="predicted"/>
<dbReference type="AlphaFoldDB" id="A0AAI8VCE1"/>
<feature type="signal peptide" evidence="1">
    <location>
        <begin position="1"/>
        <end position="19"/>
    </location>
</feature>
<protein>
    <submittedName>
        <fullName evidence="2">Uu.00g125010.m01.CDS01</fullName>
    </submittedName>
</protein>
<evidence type="ECO:0000313" key="2">
    <source>
        <dbReference type="EMBL" id="CAJ2505107.1"/>
    </source>
</evidence>
<reference evidence="2" key="1">
    <citation type="submission" date="2023-10" db="EMBL/GenBank/DDBJ databases">
        <authorList>
            <person name="Hackl T."/>
        </authorList>
    </citation>
    <scope>NUCLEOTIDE SEQUENCE</scope>
</reference>
<gene>
    <name evidence="2" type="ORF">KHLLAP_LOCUS5575</name>
</gene>
<evidence type="ECO:0000256" key="1">
    <source>
        <dbReference type="SAM" id="SignalP"/>
    </source>
</evidence>
<comment type="caution">
    <text evidence="2">The sequence shown here is derived from an EMBL/GenBank/DDBJ whole genome shotgun (WGS) entry which is preliminary data.</text>
</comment>
<accession>A0AAI8VCE1</accession>
<dbReference type="SUPFAM" id="SSF109604">
    <property type="entry name" value="HD-domain/PDEase-like"/>
    <property type="match status" value="1"/>
</dbReference>
<feature type="chain" id="PRO_5042509630" evidence="1">
    <location>
        <begin position="20"/>
        <end position="269"/>
    </location>
</feature>
<keyword evidence="1" id="KW-0732">Signal</keyword>
<evidence type="ECO:0000313" key="3">
    <source>
        <dbReference type="Proteomes" id="UP001295740"/>
    </source>
</evidence>
<dbReference type="PANTHER" id="PTHR35569">
    <property type="entry name" value="CYANAMIDE HYDRATASE DDI2-RELATED"/>
    <property type="match status" value="1"/>
</dbReference>
<dbReference type="PANTHER" id="PTHR35569:SF1">
    <property type="entry name" value="CYANAMIDE HYDRATASE DDI2-RELATED"/>
    <property type="match status" value="1"/>
</dbReference>
<keyword evidence="3" id="KW-1185">Reference proteome</keyword>
<name>A0AAI8VCE1_9PEZI</name>
<dbReference type="Proteomes" id="UP001295740">
    <property type="component" value="Unassembled WGS sequence"/>
</dbReference>
<sequence length="269" mass="29680">MKVTSSLASLLALAGVASANPTMQPRHHKNHSLPKTMIAGVEVIDTQIVRDAQALIKDFVPYLYYHQMRSWLFGVAGINANETLKGQIDLEVHAVGTLLHDLGWDMTPGSPYVSNDKRFEVDGALHARDFILNHPDAKNWDKARIALVYDGILLHNSAGLAPWKEPDVSYIVTSIGLDYQGPNGTLITPEVYAGIAEVFPQTELLSGTNETFTWICQFKPNVTYDTSLQPYGENYVPGYNASGHRGFDTVITRLKEEQAAAAAHKLRGY</sequence>